<dbReference type="InterPro" id="IPR002528">
    <property type="entry name" value="MATE_fam"/>
</dbReference>
<feature type="transmembrane region" description="Helical" evidence="10">
    <location>
        <begin position="189"/>
        <end position="210"/>
    </location>
</feature>
<proteinExistence type="predicted"/>
<evidence type="ECO:0000256" key="2">
    <source>
        <dbReference type="ARBA" id="ARBA00022448"/>
    </source>
</evidence>
<dbReference type="PIRSF" id="PIRSF006603">
    <property type="entry name" value="DinF"/>
    <property type="match status" value="1"/>
</dbReference>
<keyword evidence="4" id="KW-1003">Cell membrane</keyword>
<keyword evidence="12" id="KW-1185">Reference proteome</keyword>
<dbReference type="PANTHER" id="PTHR43298">
    <property type="entry name" value="MULTIDRUG RESISTANCE PROTEIN NORM-RELATED"/>
    <property type="match status" value="1"/>
</dbReference>
<evidence type="ECO:0000256" key="10">
    <source>
        <dbReference type="SAM" id="Phobius"/>
    </source>
</evidence>
<name>A0ABT7X2J4_9BACE</name>
<gene>
    <name evidence="11" type="ORF">QVO10_02695</name>
</gene>
<evidence type="ECO:0000256" key="6">
    <source>
        <dbReference type="ARBA" id="ARBA00022989"/>
    </source>
</evidence>
<feature type="transmembrane region" description="Helical" evidence="10">
    <location>
        <begin position="268"/>
        <end position="293"/>
    </location>
</feature>
<feature type="transmembrane region" description="Helical" evidence="10">
    <location>
        <begin position="344"/>
        <end position="362"/>
    </location>
</feature>
<dbReference type="PANTHER" id="PTHR43298:SF2">
    <property type="entry name" value="FMN_FAD EXPORTER YEEO-RELATED"/>
    <property type="match status" value="1"/>
</dbReference>
<feature type="transmembrane region" description="Helical" evidence="10">
    <location>
        <begin position="383"/>
        <end position="402"/>
    </location>
</feature>
<comment type="caution">
    <text evidence="11">The sequence shown here is derived from an EMBL/GenBank/DDBJ whole genome shotgun (WGS) entry which is preliminary data.</text>
</comment>
<evidence type="ECO:0000256" key="8">
    <source>
        <dbReference type="ARBA" id="ARBA00023136"/>
    </source>
</evidence>
<dbReference type="Proteomes" id="UP001167871">
    <property type="component" value="Unassembled WGS sequence"/>
</dbReference>
<evidence type="ECO:0000256" key="9">
    <source>
        <dbReference type="ARBA" id="ARBA00031636"/>
    </source>
</evidence>
<accession>A0ABT7X2J4</accession>
<evidence type="ECO:0000256" key="5">
    <source>
        <dbReference type="ARBA" id="ARBA00022692"/>
    </source>
</evidence>
<evidence type="ECO:0000256" key="1">
    <source>
        <dbReference type="ARBA" id="ARBA00004651"/>
    </source>
</evidence>
<evidence type="ECO:0000313" key="11">
    <source>
        <dbReference type="EMBL" id="MDN0048308.1"/>
    </source>
</evidence>
<keyword evidence="7" id="KW-0406">Ion transport</keyword>
<dbReference type="EMBL" id="JAUEII010000003">
    <property type="protein sequence ID" value="MDN0048308.1"/>
    <property type="molecule type" value="Genomic_DNA"/>
</dbReference>
<organism evidence="11 12">
    <name type="scientific">Bacteroides gallinaceum</name>
    <dbReference type="NCBI Taxonomy" id="1462571"/>
    <lineage>
        <taxon>Bacteria</taxon>
        <taxon>Pseudomonadati</taxon>
        <taxon>Bacteroidota</taxon>
        <taxon>Bacteroidia</taxon>
        <taxon>Bacteroidales</taxon>
        <taxon>Bacteroidaceae</taxon>
        <taxon>Bacteroides</taxon>
    </lineage>
</organism>
<dbReference type="CDD" id="cd13131">
    <property type="entry name" value="MATE_NorM_like"/>
    <property type="match status" value="1"/>
</dbReference>
<protein>
    <recommendedName>
        <fullName evidence="9">Multidrug-efflux transporter</fullName>
    </recommendedName>
</protein>
<feature type="transmembrane region" description="Helical" evidence="10">
    <location>
        <begin position="50"/>
        <end position="69"/>
    </location>
</feature>
<keyword evidence="3" id="KW-0050">Antiport</keyword>
<dbReference type="Pfam" id="PF01554">
    <property type="entry name" value="MatE"/>
    <property type="match status" value="2"/>
</dbReference>
<keyword evidence="8 10" id="KW-0472">Membrane</keyword>
<evidence type="ECO:0000313" key="12">
    <source>
        <dbReference type="Proteomes" id="UP001167871"/>
    </source>
</evidence>
<evidence type="ECO:0000256" key="3">
    <source>
        <dbReference type="ARBA" id="ARBA00022449"/>
    </source>
</evidence>
<feature type="transmembrane region" description="Helical" evidence="10">
    <location>
        <begin position="155"/>
        <end position="177"/>
    </location>
</feature>
<dbReference type="InterPro" id="IPR050222">
    <property type="entry name" value="MATE_MdtK"/>
</dbReference>
<evidence type="ECO:0000256" key="7">
    <source>
        <dbReference type="ARBA" id="ARBA00023065"/>
    </source>
</evidence>
<dbReference type="InterPro" id="IPR048279">
    <property type="entry name" value="MdtK-like"/>
</dbReference>
<comment type="subcellular location">
    <subcellularLocation>
        <location evidence="1">Cell membrane</location>
        <topology evidence="1">Multi-pass membrane protein</topology>
    </subcellularLocation>
</comment>
<keyword evidence="6 10" id="KW-1133">Transmembrane helix</keyword>
<feature type="transmembrane region" description="Helical" evidence="10">
    <location>
        <begin position="237"/>
        <end position="262"/>
    </location>
</feature>
<keyword evidence="5 10" id="KW-0812">Transmembrane</keyword>
<feature type="transmembrane region" description="Helical" evidence="10">
    <location>
        <begin position="408"/>
        <end position="430"/>
    </location>
</feature>
<evidence type="ECO:0000256" key="4">
    <source>
        <dbReference type="ARBA" id="ARBA00022475"/>
    </source>
</evidence>
<feature type="transmembrane region" description="Helical" evidence="10">
    <location>
        <begin position="89"/>
        <end position="110"/>
    </location>
</feature>
<sequence>MNTHYRALLGLGLPIVIGQIGVIVLGFADTIMVGHHSSVELAAASFVNNMFNLAIIFSTGFAYGLTPVVGRLFGEKKTFETGQVLKNSLLANTVLAALVCALLLALYLNLDRLGQPDELIPYMRPYFMVLFVSLPFVLWFNAFKQFSDGITDTKVSMWILLGGNLLNIIGNYILIYGKLGLPEMGLTGAGLSTLISRILMVVAYVVLFFFTNRYRHFRKGFSTGKINRADFTLLNRLGWPIAAQMGMETASFSLSAIMVGWLGSTELATYQVMIAVSQICFMMYYGMGAAVSVRISNFLGQRDFYNVNRTANTGFHIILVMIICTSVPIYLLRHHIGGWFTDDASVSLMVAQVIVPFLLYQFGDGLQINFANALRGIADVRPMMLFSFIAYFVISLPLGYIFGFTLNWGITGIWMAFPFGLTSAGIMYYLRFRYKVKTLGNARY</sequence>
<reference evidence="11" key="1">
    <citation type="submission" date="2023-06" db="EMBL/GenBank/DDBJ databases">
        <authorList>
            <person name="Zeman M."/>
            <person name="Kubasova T."/>
            <person name="Jahodarova E."/>
            <person name="Nykrynova M."/>
            <person name="Rychlik I."/>
        </authorList>
    </citation>
    <scope>NUCLEOTIDE SEQUENCE</scope>
    <source>
        <strain evidence="11">84_SSukc20</strain>
    </source>
</reference>
<dbReference type="NCBIfam" id="TIGR00797">
    <property type="entry name" value="matE"/>
    <property type="match status" value="1"/>
</dbReference>
<feature type="transmembrane region" description="Helical" evidence="10">
    <location>
        <begin position="7"/>
        <end position="28"/>
    </location>
</feature>
<feature type="transmembrane region" description="Helical" evidence="10">
    <location>
        <begin position="314"/>
        <end position="332"/>
    </location>
</feature>
<reference evidence="11" key="2">
    <citation type="submission" date="2024-05" db="EMBL/GenBank/DDBJ databases">
        <title>Identification and characterization of horizontal gene transfer across gut microbiota members of farm animals based on homology search.</title>
        <authorList>
            <person name="Schwarzerova J."/>
            <person name="Nykrynova M."/>
            <person name="Jureckova K."/>
            <person name="Cejkova D."/>
            <person name="Rychlik I."/>
        </authorList>
    </citation>
    <scope>NUCLEOTIDE SEQUENCE</scope>
    <source>
        <strain evidence="11">84_SSukc20</strain>
    </source>
</reference>
<dbReference type="RefSeq" id="WP_204429650.1">
    <property type="nucleotide sequence ID" value="NZ_JACJJF010000029.1"/>
</dbReference>
<keyword evidence="2" id="KW-0813">Transport</keyword>
<feature type="transmembrane region" description="Helical" evidence="10">
    <location>
        <begin position="122"/>
        <end position="143"/>
    </location>
</feature>